<reference evidence="8" key="1">
    <citation type="journal article" date="2017" name="J. Antimicrob. Chemother.">
        <title>Emergence and genomic analysis of MDR Laribacter hongkongensis strain HLGZ1 from Guangzhou, China.</title>
        <authorList>
            <person name="Wu H.K."/>
            <person name="Chen J.H."/>
            <person name="Yang L."/>
            <person name="Li A.R."/>
            <person name="Su D.H."/>
            <person name="Lin Y.P."/>
            <person name="Chen D.Q."/>
        </authorList>
    </citation>
    <scope>NUCLEOTIDE SEQUENCE</scope>
    <source>
        <strain evidence="8">HLGZ1</strain>
    </source>
</reference>
<evidence type="ECO:0000313" key="11">
    <source>
        <dbReference type="Proteomes" id="UP001200247"/>
    </source>
</evidence>
<reference evidence="8" key="3">
    <citation type="submission" date="2017-06" db="EMBL/GenBank/DDBJ databases">
        <authorList>
            <person name="Kim H.J."/>
            <person name="Triplett B.A."/>
        </authorList>
    </citation>
    <scope>NUCLEOTIDE SEQUENCE</scope>
    <source>
        <strain evidence="8">HLGZ1</strain>
    </source>
</reference>
<dbReference type="OMA" id="AEPCLYF"/>
<keyword evidence="2" id="KW-1003">Cell membrane</keyword>
<feature type="transmembrane region" description="Helical" evidence="6">
    <location>
        <begin position="242"/>
        <end position="261"/>
    </location>
</feature>
<comment type="subcellular location">
    <subcellularLocation>
        <location evidence="1">Cell membrane</location>
        <topology evidence="1">Multi-pass membrane protein</topology>
    </subcellularLocation>
</comment>
<protein>
    <submittedName>
        <fullName evidence="9">DMT family transporter</fullName>
    </submittedName>
    <submittedName>
        <fullName evidence="8">EamA-like transporter family protein</fullName>
    </submittedName>
</protein>
<reference evidence="9 11" key="4">
    <citation type="submission" date="2021-10" db="EMBL/GenBank/DDBJ databases">
        <title>Whole-genome sequencing analysis of Laribacter hongkongensis: virulence gene profiles, carbohydrate-active enzyme prediction, and antimicrobial resistance characterization.</title>
        <authorList>
            <person name="Yuan P."/>
            <person name="Zhan Y."/>
            <person name="Chen D."/>
        </authorList>
    </citation>
    <scope>NUCLEOTIDE SEQUENCE [LARGE SCALE GENOMIC DNA]</scope>
    <source>
        <strain evidence="9 11">W67</strain>
    </source>
</reference>
<dbReference type="Proteomes" id="UP000197424">
    <property type="component" value="Chromosome"/>
</dbReference>
<dbReference type="PANTHER" id="PTHR42920:SF11">
    <property type="entry name" value="INNER MEMBRANE PROTEIN YTFF"/>
    <property type="match status" value="1"/>
</dbReference>
<keyword evidence="3 6" id="KW-0812">Transmembrane</keyword>
<dbReference type="InterPro" id="IPR000620">
    <property type="entry name" value="EamA_dom"/>
</dbReference>
<evidence type="ECO:0000256" key="2">
    <source>
        <dbReference type="ARBA" id="ARBA00022475"/>
    </source>
</evidence>
<dbReference type="Pfam" id="PF00892">
    <property type="entry name" value="EamA"/>
    <property type="match status" value="2"/>
</dbReference>
<evidence type="ECO:0000313" key="8">
    <source>
        <dbReference type="EMBL" id="ASJ25526.1"/>
    </source>
</evidence>
<dbReference type="InterPro" id="IPR051258">
    <property type="entry name" value="Diverse_Substrate_Transporter"/>
</dbReference>
<feature type="transmembrane region" description="Helical" evidence="6">
    <location>
        <begin position="179"/>
        <end position="198"/>
    </location>
</feature>
<dbReference type="GeneID" id="75110635"/>
<feature type="transmembrane region" description="Helical" evidence="6">
    <location>
        <begin position="210"/>
        <end position="230"/>
    </location>
</feature>
<evidence type="ECO:0000313" key="10">
    <source>
        <dbReference type="Proteomes" id="UP000197424"/>
    </source>
</evidence>
<dbReference type="SUPFAM" id="SSF103481">
    <property type="entry name" value="Multidrug resistance efflux transporter EmrE"/>
    <property type="match status" value="2"/>
</dbReference>
<organism evidence="8 10">
    <name type="scientific">Laribacter hongkongensis</name>
    <dbReference type="NCBI Taxonomy" id="168471"/>
    <lineage>
        <taxon>Bacteria</taxon>
        <taxon>Pseudomonadati</taxon>
        <taxon>Pseudomonadota</taxon>
        <taxon>Betaproteobacteria</taxon>
        <taxon>Neisseriales</taxon>
        <taxon>Aquaspirillaceae</taxon>
        <taxon>Laribacter</taxon>
    </lineage>
</organism>
<feature type="transmembrane region" description="Helical" evidence="6">
    <location>
        <begin position="148"/>
        <end position="167"/>
    </location>
</feature>
<feature type="transmembrane region" description="Helical" evidence="6">
    <location>
        <begin position="63"/>
        <end position="80"/>
    </location>
</feature>
<evidence type="ECO:0000259" key="7">
    <source>
        <dbReference type="Pfam" id="PF00892"/>
    </source>
</evidence>
<name>A0A248LMD6_9NEIS</name>
<keyword evidence="4 6" id="KW-1133">Transmembrane helix</keyword>
<evidence type="ECO:0000256" key="3">
    <source>
        <dbReference type="ARBA" id="ARBA00022692"/>
    </source>
</evidence>
<feature type="domain" description="EamA" evidence="7">
    <location>
        <begin position="2"/>
        <end position="135"/>
    </location>
</feature>
<sequence length="299" mass="32478">MLAYVALTVAMLLWASSYIALKYVFAIFDPYVVLAARMAICTLCLAPFVWSAWRRIDRQRGDWRWLVFMALCEPCLYFLFESESLLRTSASQAGVLTAMLPVFVAVGARIFLAEHITRSLALGSCVSIAGIAWLTLASEASADAPDPMLGNLLLIVALVCATGYMLVAKRLTRRYPASALTLMQSGMGTLWFGSLMLLPDVQLPTELPLLPSLVVLYLGAGITLGAYGLYTWGVSRIPVSQAGMFLNLIPVFTLMLAWALLGEHLNPPQWAACGLILAGVLWGQRPDAPRVQQTAGCSA</sequence>
<dbReference type="AlphaFoldDB" id="A0A248LMD6"/>
<feature type="transmembrane region" description="Helical" evidence="6">
    <location>
        <begin position="92"/>
        <end position="112"/>
    </location>
</feature>
<feature type="transmembrane region" description="Helical" evidence="6">
    <location>
        <begin position="119"/>
        <end position="136"/>
    </location>
</feature>
<evidence type="ECO:0000256" key="6">
    <source>
        <dbReference type="SAM" id="Phobius"/>
    </source>
</evidence>
<dbReference type="EMBL" id="JAJAXM010000016">
    <property type="protein sequence ID" value="MCG9026185.1"/>
    <property type="molecule type" value="Genomic_DNA"/>
</dbReference>
<gene>
    <name evidence="9" type="ORF">LH440_09775</name>
    <name evidence="8" type="ORF">LHGZ1_2695</name>
</gene>
<reference evidence="10" key="2">
    <citation type="submission" date="2017-06" db="EMBL/GenBank/DDBJ databases">
        <title>Whole genome sequence of Laribacter hongkongensis LHGZ1.</title>
        <authorList>
            <person name="Chen D."/>
            <person name="Wu H."/>
            <person name="Chen J."/>
        </authorList>
    </citation>
    <scope>NUCLEOTIDE SEQUENCE [LARGE SCALE GENOMIC DNA]</scope>
    <source>
        <strain evidence="10">LHGZ1</strain>
    </source>
</reference>
<proteinExistence type="predicted"/>
<evidence type="ECO:0000313" key="9">
    <source>
        <dbReference type="EMBL" id="MCG9026185.1"/>
    </source>
</evidence>
<dbReference type="Gene3D" id="1.10.3730.20">
    <property type="match status" value="1"/>
</dbReference>
<accession>A0A248LMD6</accession>
<dbReference type="GO" id="GO:0005886">
    <property type="term" value="C:plasma membrane"/>
    <property type="evidence" value="ECO:0007669"/>
    <property type="project" value="UniProtKB-SubCell"/>
</dbReference>
<feature type="transmembrane region" description="Helical" evidence="6">
    <location>
        <begin position="31"/>
        <end position="51"/>
    </location>
</feature>
<dbReference type="PANTHER" id="PTHR42920">
    <property type="entry name" value="OS03G0707200 PROTEIN-RELATED"/>
    <property type="match status" value="1"/>
</dbReference>
<evidence type="ECO:0000256" key="5">
    <source>
        <dbReference type="ARBA" id="ARBA00023136"/>
    </source>
</evidence>
<evidence type="ECO:0000256" key="1">
    <source>
        <dbReference type="ARBA" id="ARBA00004651"/>
    </source>
</evidence>
<dbReference type="InterPro" id="IPR037185">
    <property type="entry name" value="EmrE-like"/>
</dbReference>
<evidence type="ECO:0000256" key="4">
    <source>
        <dbReference type="ARBA" id="ARBA00022989"/>
    </source>
</evidence>
<dbReference type="Proteomes" id="UP001200247">
    <property type="component" value="Unassembled WGS sequence"/>
</dbReference>
<dbReference type="RefSeq" id="WP_012698109.1">
    <property type="nucleotide sequence ID" value="NZ_CP022115.1"/>
</dbReference>
<keyword evidence="5 6" id="KW-0472">Membrane</keyword>
<dbReference type="EMBL" id="CP022115">
    <property type="protein sequence ID" value="ASJ25526.1"/>
    <property type="molecule type" value="Genomic_DNA"/>
</dbReference>
<feature type="domain" description="EamA" evidence="7">
    <location>
        <begin position="149"/>
        <end position="281"/>
    </location>
</feature>
<dbReference type="OrthoDB" id="5584577at2"/>